<dbReference type="InterPro" id="IPR032808">
    <property type="entry name" value="DoxX"/>
</dbReference>
<keyword evidence="2 5" id="KW-0812">Transmembrane</keyword>
<dbReference type="Pfam" id="PF07681">
    <property type="entry name" value="DoxX"/>
    <property type="match status" value="1"/>
</dbReference>
<keyword evidence="7" id="KW-1185">Reference proteome</keyword>
<evidence type="ECO:0000256" key="3">
    <source>
        <dbReference type="ARBA" id="ARBA00022989"/>
    </source>
</evidence>
<evidence type="ECO:0000256" key="2">
    <source>
        <dbReference type="ARBA" id="ARBA00022692"/>
    </source>
</evidence>
<organism evidence="6 7">
    <name type="scientific">Flavobacterium psychrotolerans</name>
    <dbReference type="NCBI Taxonomy" id="2169410"/>
    <lineage>
        <taxon>Bacteria</taxon>
        <taxon>Pseudomonadati</taxon>
        <taxon>Bacteroidota</taxon>
        <taxon>Flavobacteriia</taxon>
        <taxon>Flavobacteriales</taxon>
        <taxon>Flavobacteriaceae</taxon>
        <taxon>Flavobacterium</taxon>
    </lineage>
</organism>
<dbReference type="Proteomes" id="UP000245449">
    <property type="component" value="Unassembled WGS sequence"/>
</dbReference>
<feature type="transmembrane region" description="Helical" evidence="5">
    <location>
        <begin position="86"/>
        <end position="104"/>
    </location>
</feature>
<sequence length="141" mass="15845">MDTTVKGLNKWANKHTSYSLDILRITLGIFLLFKGASFITHNRDFEDLIAPISNFMGGMFTFHYIAFAHIVGGTIIIFGLLTRWAIIAQLPILLGAVLINFLGVMHIGNFIFATVALIVSLFFLFYGSGKHSADYYFKMEK</sequence>
<keyword evidence="3 5" id="KW-1133">Transmembrane helix</keyword>
<proteinExistence type="predicted"/>
<feature type="transmembrane region" description="Helical" evidence="5">
    <location>
        <begin position="110"/>
        <end position="129"/>
    </location>
</feature>
<dbReference type="OrthoDB" id="680764at2"/>
<dbReference type="GO" id="GO:0016020">
    <property type="term" value="C:membrane"/>
    <property type="evidence" value="ECO:0007669"/>
    <property type="project" value="UniProtKB-SubCell"/>
</dbReference>
<feature type="transmembrane region" description="Helical" evidence="5">
    <location>
        <begin position="60"/>
        <end position="81"/>
    </location>
</feature>
<dbReference type="RefSeq" id="WP_116725289.1">
    <property type="nucleotide sequence ID" value="NZ_QCZI01000012.1"/>
</dbReference>
<protein>
    <submittedName>
        <fullName evidence="6">DoxX family membrane protein</fullName>
    </submittedName>
</protein>
<dbReference type="EMBL" id="QCZI01000012">
    <property type="protein sequence ID" value="PWA04649.1"/>
    <property type="molecule type" value="Genomic_DNA"/>
</dbReference>
<keyword evidence="4 5" id="KW-0472">Membrane</keyword>
<name>A0A2U1JI26_9FLAO</name>
<evidence type="ECO:0000256" key="1">
    <source>
        <dbReference type="ARBA" id="ARBA00004141"/>
    </source>
</evidence>
<comment type="subcellular location">
    <subcellularLocation>
        <location evidence="1">Membrane</location>
        <topology evidence="1">Multi-pass membrane protein</topology>
    </subcellularLocation>
</comment>
<evidence type="ECO:0000256" key="4">
    <source>
        <dbReference type="ARBA" id="ARBA00023136"/>
    </source>
</evidence>
<dbReference type="AlphaFoldDB" id="A0A2U1JI26"/>
<comment type="caution">
    <text evidence="6">The sequence shown here is derived from an EMBL/GenBank/DDBJ whole genome shotgun (WGS) entry which is preliminary data.</text>
</comment>
<gene>
    <name evidence="6" type="ORF">DB895_10335</name>
</gene>
<evidence type="ECO:0000313" key="6">
    <source>
        <dbReference type="EMBL" id="PWA04649.1"/>
    </source>
</evidence>
<evidence type="ECO:0000256" key="5">
    <source>
        <dbReference type="SAM" id="Phobius"/>
    </source>
</evidence>
<feature type="transmembrane region" description="Helical" evidence="5">
    <location>
        <begin position="21"/>
        <end position="40"/>
    </location>
</feature>
<reference evidence="6 7" key="1">
    <citation type="submission" date="2018-04" db="EMBL/GenBank/DDBJ databases">
        <title>Flavobacterium sp. nov., isolated from glacier ice.</title>
        <authorList>
            <person name="Liu Q."/>
            <person name="Xin Y.-H."/>
        </authorList>
    </citation>
    <scope>NUCLEOTIDE SEQUENCE [LARGE SCALE GENOMIC DNA]</scope>
    <source>
        <strain evidence="6 7">RB1R5</strain>
    </source>
</reference>
<evidence type="ECO:0000313" key="7">
    <source>
        <dbReference type="Proteomes" id="UP000245449"/>
    </source>
</evidence>
<accession>A0A2U1JI26</accession>